<feature type="region of interest" description="Disordered" evidence="1">
    <location>
        <begin position="210"/>
        <end position="286"/>
    </location>
</feature>
<protein>
    <submittedName>
        <fullName evidence="4">Uncharacterized protein</fullName>
    </submittedName>
</protein>
<dbReference type="PANTHER" id="PTHR46929:SF3">
    <property type="entry name" value="MYB_SANT-LIKE DOMAIN-CONTAINING PROTEIN"/>
    <property type="match status" value="1"/>
</dbReference>
<dbReference type="InterPro" id="IPR024752">
    <property type="entry name" value="Myb/SANT-like_dom"/>
</dbReference>
<reference evidence="4" key="1">
    <citation type="submission" date="2020-07" db="EMBL/GenBank/DDBJ databases">
        <authorList>
            <person name="Lin J."/>
        </authorList>
    </citation>
    <scope>NUCLEOTIDE SEQUENCE</scope>
</reference>
<feature type="domain" description="Myb/SANT-like" evidence="2">
    <location>
        <begin position="45"/>
        <end position="139"/>
    </location>
</feature>
<dbReference type="Pfam" id="PF12776">
    <property type="entry name" value="Myb_DNA-bind_3"/>
    <property type="match status" value="1"/>
</dbReference>
<organism evidence="4">
    <name type="scientific">Ananas comosus var. bracteatus</name>
    <name type="common">red pineapple</name>
    <dbReference type="NCBI Taxonomy" id="296719"/>
    <lineage>
        <taxon>Eukaryota</taxon>
        <taxon>Viridiplantae</taxon>
        <taxon>Streptophyta</taxon>
        <taxon>Embryophyta</taxon>
        <taxon>Tracheophyta</taxon>
        <taxon>Spermatophyta</taxon>
        <taxon>Magnoliopsida</taxon>
        <taxon>Liliopsida</taxon>
        <taxon>Poales</taxon>
        <taxon>Bromeliaceae</taxon>
        <taxon>Bromelioideae</taxon>
        <taxon>Ananas</taxon>
    </lineage>
</organism>
<name>A0A6V7P316_ANACO</name>
<feature type="compositionally biased region" description="Polar residues" evidence="1">
    <location>
        <begin position="178"/>
        <end position="194"/>
    </location>
</feature>
<evidence type="ECO:0000259" key="2">
    <source>
        <dbReference type="Pfam" id="PF12776"/>
    </source>
</evidence>
<evidence type="ECO:0000313" key="4">
    <source>
        <dbReference type="EMBL" id="CAD1825004.1"/>
    </source>
</evidence>
<feature type="compositionally biased region" description="Low complexity" evidence="1">
    <location>
        <begin position="269"/>
        <end position="280"/>
    </location>
</feature>
<dbReference type="Pfam" id="PF26138">
    <property type="entry name" value="DUF8040"/>
    <property type="match status" value="1"/>
</dbReference>
<feature type="domain" description="DUF8040" evidence="3">
    <location>
        <begin position="413"/>
        <end position="507"/>
    </location>
</feature>
<feature type="region of interest" description="Disordered" evidence="1">
    <location>
        <begin position="174"/>
        <end position="194"/>
    </location>
</feature>
<proteinExistence type="predicted"/>
<feature type="compositionally biased region" description="Polar residues" evidence="1">
    <location>
        <begin position="228"/>
        <end position="259"/>
    </location>
</feature>
<evidence type="ECO:0000256" key="1">
    <source>
        <dbReference type="SAM" id="MobiDB-lite"/>
    </source>
</evidence>
<dbReference type="AlphaFoldDB" id="A0A6V7P316"/>
<evidence type="ECO:0000259" key="3">
    <source>
        <dbReference type="Pfam" id="PF26138"/>
    </source>
</evidence>
<dbReference type="PANTHER" id="PTHR46929">
    <property type="entry name" value="EXPRESSED PROTEIN"/>
    <property type="match status" value="1"/>
</dbReference>
<gene>
    <name evidence="4" type="ORF">CB5_LOCUS8215</name>
</gene>
<dbReference type="InterPro" id="IPR058353">
    <property type="entry name" value="DUF8040"/>
</dbReference>
<accession>A0A6V7P316</accession>
<dbReference type="EMBL" id="LR862144">
    <property type="protein sequence ID" value="CAD1825004.1"/>
    <property type="molecule type" value="Genomic_DNA"/>
</dbReference>
<sequence>MASQNKAPNRAVNKNYNVIDITSTESQSIESHGAETSKTRVRSGNWTEVMDSAMLNLMTEEHVLGNFVNGSFTPLSWIRIVHDFNARTKVNFAKSHLQNRLKVLKRQFVMYQTLANKSGWGWDYDRNIPTAGDPNDWDAVVAENPAYSRCRDKPFPAYQDIAFLSGKTTATGRHGFTTGMQNNDIRSTSSSSPGTTAILQQIKNSMAGACGFGQTSGTQHVPLPLSPPNQEGPNDASSYSPTPTPVKSGNPNTSIASADTTSGKRRRSSPPSRKTIPTSTRRGKLECNTDAIQELVNLGRKRLNIAEQMLQRELDARPKVHSIEDCMFVINARLIRFEANAHILLMVHNYLAYLSSFMSEIINRRAFSSPNVANLMTFLDEEEDYWEEVQAILLDERAFAFQATLHKRPCRTRPFTGHQLIMDILQGHPDRGYQHFRMSNTTFIRLRDELVGRGLIQGTRHLTADEQLGIFLFGVGHGVTNRVLAETFQHSGETISRYFNNVLRGVVELRHDYIQLPSSNIGMHPKLGIIHYSIHSRMQLAL</sequence>